<accession>A0A4S3JFR3</accession>
<evidence type="ECO:0000313" key="4">
    <source>
        <dbReference type="Proteomes" id="UP000324241"/>
    </source>
</evidence>
<organism evidence="2 3">
    <name type="scientific">Aspergillus tanneri</name>
    <dbReference type="NCBI Taxonomy" id="1220188"/>
    <lineage>
        <taxon>Eukaryota</taxon>
        <taxon>Fungi</taxon>
        <taxon>Dikarya</taxon>
        <taxon>Ascomycota</taxon>
        <taxon>Pezizomycotina</taxon>
        <taxon>Eurotiomycetes</taxon>
        <taxon>Eurotiomycetidae</taxon>
        <taxon>Eurotiales</taxon>
        <taxon>Aspergillaceae</taxon>
        <taxon>Aspergillus</taxon>
        <taxon>Aspergillus subgen. Circumdati</taxon>
    </lineage>
</organism>
<dbReference type="Gene3D" id="3.30.559.10">
    <property type="entry name" value="Chloramphenicol acetyltransferase-like domain"/>
    <property type="match status" value="2"/>
</dbReference>
<dbReference type="AlphaFoldDB" id="A0A4S3JFR3"/>
<dbReference type="InterPro" id="IPR023213">
    <property type="entry name" value="CAT-like_dom_sf"/>
</dbReference>
<evidence type="ECO:0000313" key="1">
    <source>
        <dbReference type="EMBL" id="KAA8643716.1"/>
    </source>
</evidence>
<dbReference type="VEuPathDB" id="FungiDB:EYZ11_006324"/>
<evidence type="ECO:0008006" key="5">
    <source>
        <dbReference type="Google" id="ProtNLM"/>
    </source>
</evidence>
<reference evidence="2 3" key="1">
    <citation type="submission" date="2019-03" db="EMBL/GenBank/DDBJ databases">
        <title>The genome sequence of a newly discovered highly antifungal drug resistant Aspergillus species, Aspergillus tanneri NIH 1004.</title>
        <authorList>
            <person name="Mounaud S."/>
            <person name="Singh I."/>
            <person name="Joardar V."/>
            <person name="Pakala S."/>
            <person name="Pakala S."/>
            <person name="Venepally P."/>
            <person name="Hoover J."/>
            <person name="Nierman W."/>
            <person name="Chung J."/>
            <person name="Losada L."/>
        </authorList>
    </citation>
    <scope>NUCLEOTIDE SEQUENCE [LARGE SCALE GENOMIC DNA]</scope>
    <source>
        <strain evidence="2 3">NIH1004</strain>
    </source>
</reference>
<dbReference type="Proteomes" id="UP000324241">
    <property type="component" value="Unassembled WGS sequence"/>
</dbReference>
<proteinExistence type="predicted"/>
<evidence type="ECO:0000313" key="3">
    <source>
        <dbReference type="Proteomes" id="UP000308092"/>
    </source>
</evidence>
<sequence length="537" mass="61671">MGVLSLFERRRPETVPTDRVIPLRYWDDLHYLRSLCHDFTFRFDDVLDASKLEEALDRLMEIGDWGQLGARLRLNDNSKLEYHIPAEYDKKTRPAFIFTTTEYGMSISEHPLGSQLPKTGQDQSFLSPPSAEFAPLVRHPDSPRELADWIYTDRPQLHIHVVLFQDATLLTFSYIHTLFDAVARTNFFKAWTAVLQGREAQVPPFYPFDNDPFRTLGEEVPCQTYSNFGHLVRGLCLVLFGLRYLFELLWFRTEEEHSIRLPGHCVERMRETARKKLAADGPEQRFLSEPDIVAAWWLKTMVTALNPASDRTVMVMSPFNVWGVFDEWFPGDGKGFIGNAFFNSYTVLNASQILEDDNLTSLACKNRQTLMEHRTKEQVQAMAAIQRKSFMNIPPLVGGSDLLFMTHTNQHKARYFETDFSAAVVAIGVPLSERPHALGRPSYINDIEHCRWYPTRNVCRVIGKDAAGDWWLLFKTRSGAWPSIHRQLKALLEIDDLPANPARDTGASSYKEHPLATSYPKSMGSVLDFHLLWRLIV</sequence>
<name>A0A4S3JFR3_9EURO</name>
<reference evidence="1 4" key="2">
    <citation type="submission" date="2019-08" db="EMBL/GenBank/DDBJ databases">
        <title>The genome sequence of a newly discovered highly antifungal drug resistant Aspergillus species, Aspergillus tanneri NIH 1004.</title>
        <authorList>
            <person name="Mounaud S."/>
            <person name="Singh I."/>
            <person name="Joardar V."/>
            <person name="Pakala S."/>
            <person name="Pakala S."/>
            <person name="Venepally P."/>
            <person name="Chung J.K."/>
            <person name="Losada L."/>
            <person name="Nierman W.C."/>
        </authorList>
    </citation>
    <scope>NUCLEOTIDE SEQUENCE [LARGE SCALE GENOMIC DNA]</scope>
    <source>
        <strain evidence="1 4">NIH1004</strain>
    </source>
</reference>
<protein>
    <recommendedName>
        <fullName evidence="5">LysR family regulatory protein</fullName>
    </recommendedName>
</protein>
<evidence type="ECO:0000313" key="2">
    <source>
        <dbReference type="EMBL" id="THC94183.1"/>
    </source>
</evidence>
<comment type="caution">
    <text evidence="2">The sequence shown here is derived from an EMBL/GenBank/DDBJ whole genome shotgun (WGS) entry which is preliminary data.</text>
</comment>
<dbReference type="OrthoDB" id="21502at2759"/>
<dbReference type="Proteomes" id="UP000308092">
    <property type="component" value="Unassembled WGS sequence"/>
</dbReference>
<dbReference type="RefSeq" id="XP_033423077.1">
    <property type="nucleotide sequence ID" value="XM_033575059.1"/>
</dbReference>
<keyword evidence="3" id="KW-1185">Reference proteome</keyword>
<dbReference type="EMBL" id="SOSA01000221">
    <property type="protein sequence ID" value="THC94183.1"/>
    <property type="molecule type" value="Genomic_DNA"/>
</dbReference>
<dbReference type="EMBL" id="QUQM01000005">
    <property type="protein sequence ID" value="KAA8643716.1"/>
    <property type="molecule type" value="Genomic_DNA"/>
</dbReference>
<dbReference type="GeneID" id="54333191"/>
<gene>
    <name evidence="1" type="ORF">ATNIH1004_010490</name>
    <name evidence="2" type="ORF">EYZ11_006324</name>
</gene>
<dbReference type="STRING" id="1220188.A0A4S3JFR3"/>